<reference evidence="18 19" key="1">
    <citation type="submission" date="2023-05" db="EMBL/GenBank/DDBJ databases">
        <title>Marinobacter albus sp. nov., a marine bacterium isolated from sand in a coastal intertidal zone of huludao.</title>
        <authorList>
            <person name="Deng T."/>
        </authorList>
    </citation>
    <scope>NUCLEOTIDE SEQUENCE [LARGE SCALE GENOMIC DNA]</scope>
    <source>
        <strain evidence="18 19">M216</strain>
    </source>
</reference>
<evidence type="ECO:0000256" key="2">
    <source>
        <dbReference type="ARBA" id="ARBA00004383"/>
    </source>
</evidence>
<keyword evidence="12 16" id="KW-0143">Chaperone</keyword>
<evidence type="ECO:0000256" key="13">
    <source>
        <dbReference type="ARBA" id="ARBA00030948"/>
    </source>
</evidence>
<gene>
    <name evidence="16" type="primary">lifO</name>
    <name evidence="18" type="ORF">QQF73_01780</name>
</gene>
<evidence type="ECO:0000256" key="12">
    <source>
        <dbReference type="ARBA" id="ARBA00023186"/>
    </source>
</evidence>
<evidence type="ECO:0000256" key="9">
    <source>
        <dbReference type="ARBA" id="ARBA00022989"/>
    </source>
</evidence>
<dbReference type="RefSeq" id="WP_285367029.1">
    <property type="nucleotide sequence ID" value="NZ_JASSQD010000001.1"/>
</dbReference>
<dbReference type="Pfam" id="PF03280">
    <property type="entry name" value="Lipase_chap"/>
    <property type="match status" value="1"/>
</dbReference>
<keyword evidence="19" id="KW-1185">Reference proteome</keyword>
<evidence type="ECO:0000256" key="16">
    <source>
        <dbReference type="HAMAP-Rule" id="MF_00790"/>
    </source>
</evidence>
<evidence type="ECO:0000256" key="3">
    <source>
        <dbReference type="ARBA" id="ARBA00010358"/>
    </source>
</evidence>
<evidence type="ECO:0000256" key="7">
    <source>
        <dbReference type="ARBA" id="ARBA00022692"/>
    </source>
</evidence>
<feature type="region of interest" description="Disordered" evidence="17">
    <location>
        <begin position="34"/>
        <end position="72"/>
    </location>
</feature>
<evidence type="ECO:0000256" key="11">
    <source>
        <dbReference type="ARBA" id="ARBA00023136"/>
    </source>
</evidence>
<keyword evidence="10 16" id="KW-0443">Lipid metabolism</keyword>
<protein>
    <recommendedName>
        <fullName evidence="4 16">Lipase chaperone</fullName>
    </recommendedName>
    <alternativeName>
        <fullName evidence="16">Lipase activator protein</fullName>
    </alternativeName>
    <alternativeName>
        <fullName evidence="15 16">Lipase foldase</fullName>
    </alternativeName>
    <alternativeName>
        <fullName evidence="13 16">Lipase helper protein</fullName>
    </alternativeName>
    <alternativeName>
        <fullName evidence="14 16">Lipase modulator</fullName>
    </alternativeName>
</protein>
<evidence type="ECO:0000313" key="18">
    <source>
        <dbReference type="EMBL" id="MDK9556338.1"/>
    </source>
</evidence>
<comment type="similarity">
    <text evidence="3 16">Belongs to the lipase chaperone family.</text>
</comment>
<keyword evidence="9 16" id="KW-1133">Transmembrane helix</keyword>
<name>A0ABT7H7K1_9GAMM</name>
<evidence type="ECO:0000256" key="17">
    <source>
        <dbReference type="SAM" id="MobiDB-lite"/>
    </source>
</evidence>
<keyword evidence="5 16" id="KW-1003">Cell membrane</keyword>
<dbReference type="SUPFAM" id="SSF158855">
    <property type="entry name" value="Lipase chaperone-like"/>
    <property type="match status" value="1"/>
</dbReference>
<sequence length="341" mass="38136">MNAFARPLVLVPLVLIGLTAIVWLWPGTMGGETQGVITPQEPSSLIPGKAPSVQESTPPSQLVGRPRDVPVPEQMPASLAGTSVPGGWARVDAFGGLIPTLALRQMFEYYLSALGEESLSQLVARIEQTLSVLEEPARSQALETLGAYLDYKLAVSDLEAGYGDGLDALEMQRRMAEIHALRRTWLDSATAEAFFAQDEAIDRFQVEKLRIARDPELTPQQRQAALEDAEASLPESLRRARRDTRRFADYERARQELADDPVALRAWRQEAFGAETAARLETLEQEQADWTRRWQAYSTERERLMASGLAGPELQVALDRLRNQRFDERERIRAQALDSIR</sequence>
<dbReference type="EMBL" id="JASSQD010000001">
    <property type="protein sequence ID" value="MDK9556338.1"/>
    <property type="molecule type" value="Genomic_DNA"/>
</dbReference>
<comment type="caution">
    <text evidence="18">The sequence shown here is derived from an EMBL/GenBank/DDBJ whole genome shotgun (WGS) entry which is preliminary data.</text>
</comment>
<organism evidence="18 19">
    <name type="scientific">Marinobacter albus</name>
    <dbReference type="NCBI Taxonomy" id="3030833"/>
    <lineage>
        <taxon>Bacteria</taxon>
        <taxon>Pseudomonadati</taxon>
        <taxon>Pseudomonadota</taxon>
        <taxon>Gammaproteobacteria</taxon>
        <taxon>Pseudomonadales</taxon>
        <taxon>Marinobacteraceae</taxon>
        <taxon>Marinobacter</taxon>
    </lineage>
</organism>
<keyword evidence="6 16" id="KW-0997">Cell inner membrane</keyword>
<accession>A0ABT7H7K1</accession>
<evidence type="ECO:0000256" key="15">
    <source>
        <dbReference type="ARBA" id="ARBA00033028"/>
    </source>
</evidence>
<dbReference type="HAMAP" id="MF_00790">
    <property type="entry name" value="Lipase_chap"/>
    <property type="match status" value="1"/>
</dbReference>
<comment type="subcellular location">
    <subcellularLocation>
        <location evidence="2">Cell inner membrane</location>
        <topology evidence="2">Single-pass membrane protein</topology>
        <orientation evidence="2">Periplasmic side</orientation>
    </subcellularLocation>
</comment>
<evidence type="ECO:0000256" key="5">
    <source>
        <dbReference type="ARBA" id="ARBA00022475"/>
    </source>
</evidence>
<proteinExistence type="inferred from homology"/>
<evidence type="ECO:0000256" key="1">
    <source>
        <dbReference type="ARBA" id="ARBA00003280"/>
    </source>
</evidence>
<evidence type="ECO:0000313" key="19">
    <source>
        <dbReference type="Proteomes" id="UP001223547"/>
    </source>
</evidence>
<dbReference type="Proteomes" id="UP001223547">
    <property type="component" value="Unassembled WGS sequence"/>
</dbReference>
<evidence type="ECO:0000256" key="14">
    <source>
        <dbReference type="ARBA" id="ARBA00031542"/>
    </source>
</evidence>
<keyword evidence="11 16" id="KW-0472">Membrane</keyword>
<dbReference type="InterPro" id="IPR004961">
    <property type="entry name" value="Lipase_chaperone"/>
</dbReference>
<comment type="function">
    <text evidence="1 16">May be involved in the folding of the extracellular lipase during its passage through the periplasm.</text>
</comment>
<evidence type="ECO:0000256" key="4">
    <source>
        <dbReference type="ARBA" id="ARBA00019692"/>
    </source>
</evidence>
<keyword evidence="7 16" id="KW-0812">Transmembrane</keyword>
<evidence type="ECO:0000256" key="10">
    <source>
        <dbReference type="ARBA" id="ARBA00023098"/>
    </source>
</evidence>
<keyword evidence="8 16" id="KW-0442">Lipid degradation</keyword>
<evidence type="ECO:0000256" key="6">
    <source>
        <dbReference type="ARBA" id="ARBA00022519"/>
    </source>
</evidence>
<evidence type="ECO:0000256" key="8">
    <source>
        <dbReference type="ARBA" id="ARBA00022963"/>
    </source>
</evidence>